<evidence type="ECO:0000256" key="1">
    <source>
        <dbReference type="ARBA" id="ARBA00022801"/>
    </source>
</evidence>
<dbReference type="SUPFAM" id="SSF56317">
    <property type="entry name" value="Carbon-nitrogen hydrolase"/>
    <property type="match status" value="1"/>
</dbReference>
<dbReference type="GO" id="GO:0016787">
    <property type="term" value="F:hydrolase activity"/>
    <property type="evidence" value="ECO:0007669"/>
    <property type="project" value="UniProtKB-KW"/>
</dbReference>
<dbReference type="PROSITE" id="PS50263">
    <property type="entry name" value="CN_HYDROLASE"/>
    <property type="match status" value="1"/>
</dbReference>
<reference evidence="3" key="1">
    <citation type="submission" date="2021-05" db="EMBL/GenBank/DDBJ databases">
        <authorList>
            <person name="Sun Q."/>
            <person name="Inoue M."/>
        </authorList>
    </citation>
    <scope>NUCLEOTIDE SEQUENCE</scope>
    <source>
        <strain evidence="3">VKM B-3255</strain>
    </source>
</reference>
<dbReference type="Proteomes" id="UP001166585">
    <property type="component" value="Unassembled WGS sequence"/>
</dbReference>
<organism evidence="3 4">
    <name type="scientific">Ancylobacter radicis</name>
    <dbReference type="NCBI Taxonomy" id="2836179"/>
    <lineage>
        <taxon>Bacteria</taxon>
        <taxon>Pseudomonadati</taxon>
        <taxon>Pseudomonadota</taxon>
        <taxon>Alphaproteobacteria</taxon>
        <taxon>Hyphomicrobiales</taxon>
        <taxon>Xanthobacteraceae</taxon>
        <taxon>Ancylobacter</taxon>
    </lineage>
</organism>
<protein>
    <submittedName>
        <fullName evidence="3">Carbon-nitrogen hydrolase family protein</fullName>
    </submittedName>
</protein>
<proteinExistence type="predicted"/>
<dbReference type="PANTHER" id="PTHR43674:SF2">
    <property type="entry name" value="BETA-UREIDOPROPIONASE"/>
    <property type="match status" value="1"/>
</dbReference>
<dbReference type="InterPro" id="IPR050345">
    <property type="entry name" value="Aliph_Amidase/BUP"/>
</dbReference>
<dbReference type="EMBL" id="JAHCQH010000017">
    <property type="protein sequence ID" value="MBS9478049.1"/>
    <property type="molecule type" value="Genomic_DNA"/>
</dbReference>
<accession>A0ABS5RB45</accession>
<dbReference type="Pfam" id="PF00795">
    <property type="entry name" value="CN_hydrolase"/>
    <property type="match status" value="1"/>
</dbReference>
<dbReference type="PANTHER" id="PTHR43674">
    <property type="entry name" value="NITRILASE C965.09-RELATED"/>
    <property type="match status" value="1"/>
</dbReference>
<dbReference type="CDD" id="cd07197">
    <property type="entry name" value="nitrilase"/>
    <property type="match status" value="1"/>
</dbReference>
<keyword evidence="1 3" id="KW-0378">Hydrolase</keyword>
<feature type="domain" description="CN hydrolase" evidence="2">
    <location>
        <begin position="1"/>
        <end position="133"/>
    </location>
</feature>
<dbReference type="Gene3D" id="3.60.110.10">
    <property type="entry name" value="Carbon-nitrogen hydrolase"/>
    <property type="match status" value="1"/>
</dbReference>
<keyword evidence="4" id="KW-1185">Reference proteome</keyword>
<comment type="caution">
    <text evidence="3">The sequence shown here is derived from an EMBL/GenBank/DDBJ whole genome shotgun (WGS) entry which is preliminary data.</text>
</comment>
<dbReference type="InterPro" id="IPR003010">
    <property type="entry name" value="C-N_Hydrolase"/>
</dbReference>
<evidence type="ECO:0000313" key="4">
    <source>
        <dbReference type="Proteomes" id="UP001166585"/>
    </source>
</evidence>
<evidence type="ECO:0000259" key="2">
    <source>
        <dbReference type="PROSITE" id="PS50263"/>
    </source>
</evidence>
<name>A0ABS5RB45_9HYPH</name>
<sequence>MHRKLVLPDQEGWRERTWFRPGRGGPLLADVLGIRVGVLLCTELMFNEMARHLGGDGAELIVVPRATDAPSPCMTAGAMAAIVSGSYVVSSNRVGRAGNNPEFGGPGFAFAPDGALMATTSADENIVVVEIDARAARRQKCRYPCYLAEDGKLEAALG</sequence>
<dbReference type="InterPro" id="IPR036526">
    <property type="entry name" value="C-N_Hydrolase_sf"/>
</dbReference>
<evidence type="ECO:0000313" key="3">
    <source>
        <dbReference type="EMBL" id="MBS9478049.1"/>
    </source>
</evidence>
<gene>
    <name evidence="3" type="ORF">KIP89_13115</name>
</gene>